<evidence type="ECO:0000259" key="3">
    <source>
        <dbReference type="Pfam" id="PF05368"/>
    </source>
</evidence>
<keyword evidence="5" id="KW-1185">Reference proteome</keyword>
<dbReference type="AlphaFoldDB" id="A0A6A5WEB5"/>
<name>A0A6A5WEB5_9PLEO</name>
<dbReference type="InterPro" id="IPR051609">
    <property type="entry name" value="NmrA/Isoflavone_reductase-like"/>
</dbReference>
<sequence length="312" mass="35191">MLILIAGITGNIGQHAARYAISTGHQVRGLGRNPDKLDKSIRSGLESFITSKTYYDIPALDAACANVDAIICAYSGTPEMHLDAQLLLLRAAERSGVNRFLAAGWNYDWRKIQFGIDEPIYDAIMSFHRHVALSSRIKPCHIFSGMLAEVFFGTNGQDGFTPKDDGVWDAHKPAGDKSMDIWGTGDEKWNFATEEDAGKLGIEVITKEGAEKGGFVSVCSWTCSLNELRETYEKVRGSEVQVNRKGTVEELEKWAVKQREVMGPNRMWEWHRFWFHLFCVKGTWNLEGLQNEEYPTFNPATLVQFLREHPEV</sequence>
<protein>
    <submittedName>
        <fullName evidence="4">NAD(P)-binding protein</fullName>
    </submittedName>
</protein>
<evidence type="ECO:0000256" key="2">
    <source>
        <dbReference type="ARBA" id="ARBA00023002"/>
    </source>
</evidence>
<keyword evidence="2" id="KW-0560">Oxidoreductase</keyword>
<dbReference type="OrthoDB" id="419598at2759"/>
<evidence type="ECO:0000256" key="1">
    <source>
        <dbReference type="ARBA" id="ARBA00022857"/>
    </source>
</evidence>
<dbReference type="InterPro" id="IPR036291">
    <property type="entry name" value="NAD(P)-bd_dom_sf"/>
</dbReference>
<accession>A0A6A5WEB5</accession>
<dbReference type="SUPFAM" id="SSF51735">
    <property type="entry name" value="NAD(P)-binding Rossmann-fold domains"/>
    <property type="match status" value="1"/>
</dbReference>
<dbReference type="Proteomes" id="UP000799779">
    <property type="component" value="Unassembled WGS sequence"/>
</dbReference>
<dbReference type="PANTHER" id="PTHR47706:SF9">
    <property type="entry name" value="NMRA-LIKE DOMAIN-CONTAINING PROTEIN-RELATED"/>
    <property type="match status" value="1"/>
</dbReference>
<dbReference type="Pfam" id="PF05368">
    <property type="entry name" value="NmrA"/>
    <property type="match status" value="1"/>
</dbReference>
<proteinExistence type="predicted"/>
<organism evidence="4 5">
    <name type="scientific">Amniculicola lignicola CBS 123094</name>
    <dbReference type="NCBI Taxonomy" id="1392246"/>
    <lineage>
        <taxon>Eukaryota</taxon>
        <taxon>Fungi</taxon>
        <taxon>Dikarya</taxon>
        <taxon>Ascomycota</taxon>
        <taxon>Pezizomycotina</taxon>
        <taxon>Dothideomycetes</taxon>
        <taxon>Pleosporomycetidae</taxon>
        <taxon>Pleosporales</taxon>
        <taxon>Amniculicolaceae</taxon>
        <taxon>Amniculicola</taxon>
    </lineage>
</organism>
<dbReference type="Gene3D" id="3.40.50.720">
    <property type="entry name" value="NAD(P)-binding Rossmann-like Domain"/>
    <property type="match status" value="1"/>
</dbReference>
<feature type="domain" description="NmrA-like" evidence="3">
    <location>
        <begin position="2"/>
        <end position="244"/>
    </location>
</feature>
<evidence type="ECO:0000313" key="4">
    <source>
        <dbReference type="EMBL" id="KAF1998481.1"/>
    </source>
</evidence>
<reference evidence="4" key="1">
    <citation type="journal article" date="2020" name="Stud. Mycol.">
        <title>101 Dothideomycetes genomes: a test case for predicting lifestyles and emergence of pathogens.</title>
        <authorList>
            <person name="Haridas S."/>
            <person name="Albert R."/>
            <person name="Binder M."/>
            <person name="Bloem J."/>
            <person name="Labutti K."/>
            <person name="Salamov A."/>
            <person name="Andreopoulos B."/>
            <person name="Baker S."/>
            <person name="Barry K."/>
            <person name="Bills G."/>
            <person name="Bluhm B."/>
            <person name="Cannon C."/>
            <person name="Castanera R."/>
            <person name="Culley D."/>
            <person name="Daum C."/>
            <person name="Ezra D."/>
            <person name="Gonzalez J."/>
            <person name="Henrissat B."/>
            <person name="Kuo A."/>
            <person name="Liang C."/>
            <person name="Lipzen A."/>
            <person name="Lutzoni F."/>
            <person name="Magnuson J."/>
            <person name="Mondo S."/>
            <person name="Nolan M."/>
            <person name="Ohm R."/>
            <person name="Pangilinan J."/>
            <person name="Park H.-J."/>
            <person name="Ramirez L."/>
            <person name="Alfaro M."/>
            <person name="Sun H."/>
            <person name="Tritt A."/>
            <person name="Yoshinaga Y."/>
            <person name="Zwiers L.-H."/>
            <person name="Turgeon B."/>
            <person name="Goodwin S."/>
            <person name="Spatafora J."/>
            <person name="Crous P."/>
            <person name="Grigoriev I."/>
        </authorList>
    </citation>
    <scope>NUCLEOTIDE SEQUENCE</scope>
    <source>
        <strain evidence="4">CBS 123094</strain>
    </source>
</reference>
<dbReference type="EMBL" id="ML977603">
    <property type="protein sequence ID" value="KAF1998481.1"/>
    <property type="molecule type" value="Genomic_DNA"/>
</dbReference>
<gene>
    <name evidence="4" type="ORF">P154DRAFT_523975</name>
</gene>
<evidence type="ECO:0000313" key="5">
    <source>
        <dbReference type="Proteomes" id="UP000799779"/>
    </source>
</evidence>
<dbReference type="InterPro" id="IPR008030">
    <property type="entry name" value="NmrA-like"/>
</dbReference>
<dbReference type="GO" id="GO:0016491">
    <property type="term" value="F:oxidoreductase activity"/>
    <property type="evidence" value="ECO:0007669"/>
    <property type="project" value="UniProtKB-KW"/>
</dbReference>
<dbReference type="PANTHER" id="PTHR47706">
    <property type="entry name" value="NMRA-LIKE FAMILY PROTEIN"/>
    <property type="match status" value="1"/>
</dbReference>
<keyword evidence="1" id="KW-0521">NADP</keyword>